<keyword evidence="7" id="KW-0210">Decarboxylase</keyword>
<dbReference type="GO" id="GO:0006094">
    <property type="term" value="P:gluconeogenesis"/>
    <property type="evidence" value="ECO:0007669"/>
    <property type="project" value="InterPro"/>
</dbReference>
<dbReference type="CDD" id="cd00819">
    <property type="entry name" value="PEPCK_GTP"/>
    <property type="match status" value="1"/>
</dbReference>
<sequence>MVELIERDLDTTTTTTTNASKATPPLIMNLLERTAQELRFELVRQSARRLSCNGLPSLNSPDPSKFGASIKRNRLSESSISLQNVDGTTTTITPIKSNQRKGILIHRKYSSTVASTTTARRSSLGLKPQLQPQFHNQLQGLPESVRSYVVEKARITNCKDVHVCDGSQTERDWLIKQMASQKIITPLREHENCWLARTDPRDVARVESRTFICSRNKHDVIPRGCKEDKRCSLGNWMHLDELDERMEKLLPNCMAGRTMYVIPFSMGPLGSNLSKIGIQLTDSPYVVASMNIMTRVSKQVLEQIGESEAAGSSKEKKSSDDNQDFVRCFHSVGCPLPTTRPIVNNWPCNPEQTIITHIPERKEIISYGSGYGGNSLLGKKCFALRLGSILGRQEGWLAEHMLILSITNKQTGCKRYIAAAFPSACGKTNLAMLTPSIPGYKIECVGDDIAWMRFDENGVLRAINPEAGFFGVAPGTSNRSNPNAMKTIQKNTIFTNVAETTDGSFYWEGLDKELKPGTQVIDWQNQPWTRNSGRKAAHPNSRFCAPASQCPIIDPEWESCEGVPISAIIFGGRRPEGVPLVYESFNWNHGVFMGASMRSEATAAAEHKGKTIMHDPFAMRPFFGYNFGEYLKHWLSFGKNKQLSLPRIFGVNWFLQDKETGKFLWPGFGENIRVLDWICRRIDGQECAIETPIGFIPAKEALNLEGLDDSAVNYDKLFVIERDFWLNESKIIEEFLNDNVGSDLPTEISEQLKEQFERLNRIEK</sequence>
<reference evidence="17" key="1">
    <citation type="submission" date="2018-10" db="EMBL/GenBank/DDBJ databases">
        <title>Transcriptome assembly of Aceria tosichella (Wheat curl mite) Type 2.</title>
        <authorList>
            <person name="Scully E.D."/>
            <person name="Geib S.M."/>
            <person name="Palmer N.A."/>
            <person name="Gupta A.K."/>
            <person name="Sarath G."/>
            <person name="Tatineni S."/>
        </authorList>
    </citation>
    <scope>NUCLEOTIDE SEQUENCE</scope>
    <source>
        <strain evidence="17">LincolnNE</strain>
    </source>
</reference>
<dbReference type="HAMAP" id="MF_00452">
    <property type="entry name" value="PEPCK_GTP"/>
    <property type="match status" value="1"/>
</dbReference>
<evidence type="ECO:0000256" key="5">
    <source>
        <dbReference type="ARBA" id="ARBA00022723"/>
    </source>
</evidence>
<evidence type="ECO:0000256" key="9">
    <source>
        <dbReference type="ARBA" id="ARBA00023211"/>
    </source>
</evidence>
<dbReference type="PANTHER" id="PTHR11561:SF0">
    <property type="entry name" value="PHOSPHOENOLPYRUVATE CARBOXYKINASE [GTP]-RELATED"/>
    <property type="match status" value="1"/>
</dbReference>
<keyword evidence="5" id="KW-0479">Metal-binding</keyword>
<evidence type="ECO:0000259" key="16">
    <source>
        <dbReference type="Pfam" id="PF17297"/>
    </source>
</evidence>
<name>A0A6G1SMH9_9ACAR</name>
<dbReference type="PROSITE" id="PS00505">
    <property type="entry name" value="PEPCK_GTP"/>
    <property type="match status" value="1"/>
</dbReference>
<dbReference type="GO" id="GO:0046327">
    <property type="term" value="P:glycerol biosynthetic process from pyruvate"/>
    <property type="evidence" value="ECO:0007669"/>
    <property type="project" value="TreeGrafter"/>
</dbReference>
<dbReference type="GO" id="GO:0005525">
    <property type="term" value="F:GTP binding"/>
    <property type="evidence" value="ECO:0007669"/>
    <property type="project" value="UniProtKB-KW"/>
</dbReference>
<dbReference type="GO" id="GO:0004613">
    <property type="term" value="F:phosphoenolpyruvate carboxykinase (GTP) activity"/>
    <property type="evidence" value="ECO:0007669"/>
    <property type="project" value="UniProtKB-EC"/>
</dbReference>
<evidence type="ECO:0000256" key="4">
    <source>
        <dbReference type="ARBA" id="ARBA00012306"/>
    </source>
</evidence>
<dbReference type="GO" id="GO:0005829">
    <property type="term" value="C:cytosol"/>
    <property type="evidence" value="ECO:0007669"/>
    <property type="project" value="TreeGrafter"/>
</dbReference>
<evidence type="ECO:0000256" key="13">
    <source>
        <dbReference type="ARBA" id="ARBA00072283"/>
    </source>
</evidence>
<dbReference type="InterPro" id="IPR035077">
    <property type="entry name" value="PEP_carboxykinase_GTP_C"/>
</dbReference>
<dbReference type="PANTHER" id="PTHR11561">
    <property type="entry name" value="PHOSPHOENOLPYRUVATE CARBOXYKINASE"/>
    <property type="match status" value="1"/>
</dbReference>
<dbReference type="InterPro" id="IPR013035">
    <property type="entry name" value="PEP_carboxykinase_C"/>
</dbReference>
<dbReference type="AlphaFoldDB" id="A0A6G1SMH9"/>
<dbReference type="GO" id="GO:0006107">
    <property type="term" value="P:oxaloacetate metabolic process"/>
    <property type="evidence" value="ECO:0007669"/>
    <property type="project" value="TreeGrafter"/>
</dbReference>
<keyword evidence="8" id="KW-0342">GTP-binding</keyword>
<feature type="region of interest" description="Disordered" evidence="14">
    <location>
        <begin position="1"/>
        <end position="21"/>
    </location>
</feature>
<keyword evidence="17" id="KW-0670">Pyruvate</keyword>
<evidence type="ECO:0000256" key="6">
    <source>
        <dbReference type="ARBA" id="ARBA00022741"/>
    </source>
</evidence>
<evidence type="ECO:0000256" key="8">
    <source>
        <dbReference type="ARBA" id="ARBA00023134"/>
    </source>
</evidence>
<evidence type="ECO:0000256" key="3">
    <source>
        <dbReference type="ARBA" id="ARBA00011245"/>
    </source>
</evidence>
<evidence type="ECO:0000256" key="2">
    <source>
        <dbReference type="ARBA" id="ARBA00005796"/>
    </source>
</evidence>
<keyword evidence="17" id="KW-0418">Kinase</keyword>
<dbReference type="GO" id="GO:0030145">
    <property type="term" value="F:manganese ion binding"/>
    <property type="evidence" value="ECO:0007669"/>
    <property type="project" value="TreeGrafter"/>
</dbReference>
<comment type="similarity">
    <text evidence="2">Belongs to the phosphoenolpyruvate carboxykinase [GTP] family.</text>
</comment>
<evidence type="ECO:0000259" key="15">
    <source>
        <dbReference type="Pfam" id="PF00821"/>
    </source>
</evidence>
<dbReference type="Gene3D" id="3.90.228.20">
    <property type="match status" value="1"/>
</dbReference>
<dbReference type="Gene3D" id="3.40.449.10">
    <property type="entry name" value="Phosphoenolpyruvate Carboxykinase, domain 1"/>
    <property type="match status" value="1"/>
</dbReference>
<dbReference type="FunFam" id="3.40.449.10:FF:000003">
    <property type="entry name" value="Phosphoenolpyruvate carboxykinase, cytosolic [GTP]"/>
    <property type="match status" value="1"/>
</dbReference>
<dbReference type="GO" id="GO:0033993">
    <property type="term" value="P:response to lipid"/>
    <property type="evidence" value="ECO:0007669"/>
    <property type="project" value="TreeGrafter"/>
</dbReference>
<evidence type="ECO:0000256" key="11">
    <source>
        <dbReference type="ARBA" id="ARBA00051400"/>
    </source>
</evidence>
<dbReference type="Pfam" id="PF17297">
    <property type="entry name" value="PEPCK_N"/>
    <property type="match status" value="1"/>
</dbReference>
<dbReference type="EMBL" id="GGYP01006924">
    <property type="protein sequence ID" value="MDE51695.1"/>
    <property type="molecule type" value="Transcribed_RNA"/>
</dbReference>
<gene>
    <name evidence="17" type="primary">Pck1</name>
    <name evidence="17" type="ORF">g.15119</name>
</gene>
<feature type="domain" description="Phosphoenolpyruvate carboxykinase GTP-utilising N-terminal" evidence="16">
    <location>
        <begin position="148"/>
        <end position="391"/>
    </location>
</feature>
<evidence type="ECO:0000313" key="17">
    <source>
        <dbReference type="EMBL" id="MDE51695.1"/>
    </source>
</evidence>
<comment type="catalytic activity">
    <reaction evidence="11">
        <text>oxaloacetate + GTP = phosphoenolpyruvate + GDP + CO2</text>
        <dbReference type="Rhea" id="RHEA:10388"/>
        <dbReference type="ChEBI" id="CHEBI:16452"/>
        <dbReference type="ChEBI" id="CHEBI:16526"/>
        <dbReference type="ChEBI" id="CHEBI:37565"/>
        <dbReference type="ChEBI" id="CHEBI:58189"/>
        <dbReference type="ChEBI" id="CHEBI:58702"/>
        <dbReference type="EC" id="4.1.1.32"/>
    </reaction>
</comment>
<comment type="function">
    <text evidence="12">Catalyzes the conversion of oxaloacetate (OAA) to phosphoenolpyruvate (PEP), the rate-limiting step in the metabolic pathway that produces glucose from lactate and other precursors derived from the citric acid cycle.</text>
</comment>
<dbReference type="Gene3D" id="2.170.8.10">
    <property type="entry name" value="Phosphoenolpyruvate Carboxykinase, domain 2"/>
    <property type="match status" value="1"/>
</dbReference>
<comment type="subunit">
    <text evidence="3">Monomer.</text>
</comment>
<dbReference type="EC" id="4.1.1.32" evidence="4"/>
<keyword evidence="10" id="KW-0456">Lyase</keyword>
<keyword evidence="17" id="KW-0808">Transferase</keyword>
<organism evidence="17">
    <name type="scientific">Aceria tosichella</name>
    <name type="common">wheat curl mite</name>
    <dbReference type="NCBI Taxonomy" id="561515"/>
    <lineage>
        <taxon>Eukaryota</taxon>
        <taxon>Metazoa</taxon>
        <taxon>Ecdysozoa</taxon>
        <taxon>Arthropoda</taxon>
        <taxon>Chelicerata</taxon>
        <taxon>Arachnida</taxon>
        <taxon>Acari</taxon>
        <taxon>Acariformes</taxon>
        <taxon>Trombidiformes</taxon>
        <taxon>Prostigmata</taxon>
        <taxon>Eupodina</taxon>
        <taxon>Eriophyoidea</taxon>
        <taxon>Eriophyidae</taxon>
        <taxon>Eriophyinae</taxon>
        <taxon>Aceriini</taxon>
        <taxon>Aceria</taxon>
    </lineage>
</organism>
<proteinExistence type="inferred from homology"/>
<evidence type="ECO:0000256" key="10">
    <source>
        <dbReference type="ARBA" id="ARBA00023239"/>
    </source>
</evidence>
<dbReference type="InterPro" id="IPR008210">
    <property type="entry name" value="PEP_carboxykinase_N"/>
</dbReference>
<evidence type="ECO:0000256" key="12">
    <source>
        <dbReference type="ARBA" id="ARBA00058806"/>
    </source>
</evidence>
<feature type="domain" description="Phosphoenolpyruvate carboxykinase C-terminal P-loop" evidence="15">
    <location>
        <begin position="396"/>
        <end position="757"/>
    </location>
</feature>
<dbReference type="NCBIfam" id="NF003253">
    <property type="entry name" value="PRK04210.1"/>
    <property type="match status" value="1"/>
</dbReference>
<evidence type="ECO:0000256" key="14">
    <source>
        <dbReference type="SAM" id="MobiDB-lite"/>
    </source>
</evidence>
<dbReference type="Pfam" id="PF00821">
    <property type="entry name" value="PEPCK_GTP"/>
    <property type="match status" value="1"/>
</dbReference>
<accession>A0A6G1SMH9</accession>
<dbReference type="SUPFAM" id="SSF53795">
    <property type="entry name" value="PEP carboxykinase-like"/>
    <property type="match status" value="1"/>
</dbReference>
<keyword evidence="9" id="KW-0464">Manganese</keyword>
<feature type="compositionally biased region" description="Basic and acidic residues" evidence="14">
    <location>
        <begin position="1"/>
        <end position="10"/>
    </location>
</feature>
<evidence type="ECO:0000256" key="1">
    <source>
        <dbReference type="ARBA" id="ARBA00001936"/>
    </source>
</evidence>
<dbReference type="InterPro" id="IPR018091">
    <property type="entry name" value="PEP_carboxykin_GTP_CS"/>
</dbReference>
<dbReference type="SUPFAM" id="SSF68923">
    <property type="entry name" value="PEP carboxykinase N-terminal domain"/>
    <property type="match status" value="1"/>
</dbReference>
<protein>
    <recommendedName>
        <fullName evidence="13">Phosphoenolpyruvate carboxykinase [GTP]</fullName>
        <ecNumber evidence="4">4.1.1.32</ecNumber>
    </recommendedName>
</protein>
<dbReference type="InterPro" id="IPR035078">
    <property type="entry name" value="PEP_carboxykinase_GTP_N"/>
</dbReference>
<comment type="cofactor">
    <cofactor evidence="1">
        <name>Mn(2+)</name>
        <dbReference type="ChEBI" id="CHEBI:29035"/>
    </cofactor>
</comment>
<dbReference type="InterPro" id="IPR008209">
    <property type="entry name" value="PEP_carboxykinase_GTP"/>
</dbReference>
<dbReference type="GO" id="GO:0042594">
    <property type="term" value="P:response to starvation"/>
    <property type="evidence" value="ECO:0007669"/>
    <property type="project" value="TreeGrafter"/>
</dbReference>
<dbReference type="GO" id="GO:0071333">
    <property type="term" value="P:cellular response to glucose stimulus"/>
    <property type="evidence" value="ECO:0007669"/>
    <property type="project" value="TreeGrafter"/>
</dbReference>
<dbReference type="GO" id="GO:0016301">
    <property type="term" value="F:kinase activity"/>
    <property type="evidence" value="ECO:0007669"/>
    <property type="project" value="UniProtKB-KW"/>
</dbReference>
<dbReference type="GO" id="GO:0019543">
    <property type="term" value="P:propionate catabolic process"/>
    <property type="evidence" value="ECO:0007669"/>
    <property type="project" value="TreeGrafter"/>
</dbReference>
<evidence type="ECO:0000256" key="7">
    <source>
        <dbReference type="ARBA" id="ARBA00022793"/>
    </source>
</evidence>
<keyword evidence="6" id="KW-0547">Nucleotide-binding</keyword>